<dbReference type="PROSITE" id="PS50929">
    <property type="entry name" value="ABC_TM1F"/>
    <property type="match status" value="1"/>
</dbReference>
<keyword evidence="2 8" id="KW-0812">Transmembrane</keyword>
<evidence type="ECO:0000256" key="7">
    <source>
        <dbReference type="SAM" id="MobiDB-lite"/>
    </source>
</evidence>
<dbReference type="AlphaFoldDB" id="A0A2W2DPU2"/>
<dbReference type="InterPro" id="IPR027417">
    <property type="entry name" value="P-loop_NTPase"/>
</dbReference>
<evidence type="ECO:0000256" key="3">
    <source>
        <dbReference type="ARBA" id="ARBA00022741"/>
    </source>
</evidence>
<keyword evidence="3" id="KW-0547">Nucleotide-binding</keyword>
<sequence length="666" mass="71402">MSVTETPTRTEGRTPSQRGPARAESVLPELRAMWWETGVRARAEAGLFAVFAELPRLVLAALGISWRADRLRTSVVAAATVGAGVMAAFGLLATQRVLVELFAGGPTADKVVAALPALAVLAGATALRAGMGIATGYAQNGLTPRVSREVERGLFEVTTAVRLEAFDADAFADDMERASRGTDSASSLVQASMNLLAGLAGLVAVAVAVVVIHPLLLLALLVATLPNAWASLRAGHLRYQTYTAGSVRRRRLWLLHRLMAERASAPELRSYGLRRFLLDQYDRVMGVETDIQLALARRVTTTTTVGAMIGGVATGVVYVLLGLLLIDGHIPLAAAATCVIAVQSAQRSLAVVTFQVDRVYTEGQHFGDYTGFMTRAASYLPEPAPGTANAAPSAVPEPLRELTVTDVTLRYPDRDTPAVDRVTLTIEAGQTVAFVGENGSGKTTLAAMIATLRAPTEGVICWNSRPLPGWDLDGLRARIAVVTQEYHKWPFTAATNIAIGDVDTEARQDRIEAAAARAVAHDMIKDLPHGYETLLDRTFAKGQDLSGGQWQRITAARGFLRDAELLIMDEPSSALDPRAEDALFQAIRDRQGRATTILITHRLANVRHADRIFVLHHGALVEAGSHDELLAAGGRYADLFTLQAAGYDATHTDHMPAARQRPLTAF</sequence>
<name>A0A2W2DPU2_9ACTN</name>
<evidence type="ECO:0000259" key="9">
    <source>
        <dbReference type="PROSITE" id="PS50893"/>
    </source>
</evidence>
<accession>A0A2W2DPU2</accession>
<feature type="compositionally biased region" description="Low complexity" evidence="7">
    <location>
        <begin position="1"/>
        <end position="15"/>
    </location>
</feature>
<keyword evidence="4" id="KW-0067">ATP-binding</keyword>
<dbReference type="Proteomes" id="UP000248749">
    <property type="component" value="Unassembled WGS sequence"/>
</dbReference>
<dbReference type="GO" id="GO:0015421">
    <property type="term" value="F:ABC-type oligopeptide transporter activity"/>
    <property type="evidence" value="ECO:0007669"/>
    <property type="project" value="TreeGrafter"/>
</dbReference>
<dbReference type="InterPro" id="IPR003439">
    <property type="entry name" value="ABC_transporter-like_ATP-bd"/>
</dbReference>
<protein>
    <submittedName>
        <fullName evidence="11">ABC transporter</fullName>
    </submittedName>
</protein>
<gene>
    <name evidence="11" type="ORF">C1I99_00510</name>
</gene>
<dbReference type="InterPro" id="IPR036640">
    <property type="entry name" value="ABC1_TM_sf"/>
</dbReference>
<evidence type="ECO:0000313" key="12">
    <source>
        <dbReference type="Proteomes" id="UP000248749"/>
    </source>
</evidence>
<dbReference type="InterPro" id="IPR003593">
    <property type="entry name" value="AAA+_ATPase"/>
</dbReference>
<evidence type="ECO:0000256" key="8">
    <source>
        <dbReference type="SAM" id="Phobius"/>
    </source>
</evidence>
<dbReference type="GO" id="GO:0005524">
    <property type="term" value="F:ATP binding"/>
    <property type="evidence" value="ECO:0007669"/>
    <property type="project" value="UniProtKB-KW"/>
</dbReference>
<dbReference type="InterPro" id="IPR039421">
    <property type="entry name" value="Type_1_exporter"/>
</dbReference>
<evidence type="ECO:0000256" key="2">
    <source>
        <dbReference type="ARBA" id="ARBA00022692"/>
    </source>
</evidence>
<feature type="domain" description="ABC transporter" evidence="9">
    <location>
        <begin position="402"/>
        <end position="642"/>
    </location>
</feature>
<proteinExistence type="predicted"/>
<reference evidence="11 12" key="1">
    <citation type="submission" date="2018-01" db="EMBL/GenBank/DDBJ databases">
        <title>Draft genome sequence of Salinispora sp. 13K206.</title>
        <authorList>
            <person name="Sahin N."/>
            <person name="Saygin H."/>
            <person name="Ay H."/>
        </authorList>
    </citation>
    <scope>NUCLEOTIDE SEQUENCE [LARGE SCALE GENOMIC DNA]</scope>
    <source>
        <strain evidence="11 12">13K206</strain>
    </source>
</reference>
<dbReference type="EMBL" id="POUB01000002">
    <property type="protein sequence ID" value="PZG02970.1"/>
    <property type="molecule type" value="Genomic_DNA"/>
</dbReference>
<keyword evidence="12" id="KW-1185">Reference proteome</keyword>
<evidence type="ECO:0000256" key="1">
    <source>
        <dbReference type="ARBA" id="ARBA00004651"/>
    </source>
</evidence>
<dbReference type="PANTHER" id="PTHR43394">
    <property type="entry name" value="ATP-DEPENDENT PERMEASE MDL1, MITOCHONDRIAL"/>
    <property type="match status" value="1"/>
</dbReference>
<feature type="region of interest" description="Disordered" evidence="7">
    <location>
        <begin position="1"/>
        <end position="22"/>
    </location>
</feature>
<keyword evidence="6 8" id="KW-0472">Membrane</keyword>
<comment type="caution">
    <text evidence="11">The sequence shown here is derived from an EMBL/GenBank/DDBJ whole genome shotgun (WGS) entry which is preliminary data.</text>
</comment>
<dbReference type="SMART" id="SM00382">
    <property type="entry name" value="AAA"/>
    <property type="match status" value="1"/>
</dbReference>
<dbReference type="Gene3D" id="3.40.50.300">
    <property type="entry name" value="P-loop containing nucleotide triphosphate hydrolases"/>
    <property type="match status" value="1"/>
</dbReference>
<dbReference type="GO" id="GO:0016887">
    <property type="term" value="F:ATP hydrolysis activity"/>
    <property type="evidence" value="ECO:0007669"/>
    <property type="project" value="InterPro"/>
</dbReference>
<dbReference type="SUPFAM" id="SSF52540">
    <property type="entry name" value="P-loop containing nucleoside triphosphate hydrolases"/>
    <property type="match status" value="1"/>
</dbReference>
<dbReference type="OrthoDB" id="9806127at2"/>
<dbReference type="RefSeq" id="WP_111132159.1">
    <property type="nucleotide sequence ID" value="NZ_POUB01000002.1"/>
</dbReference>
<evidence type="ECO:0000256" key="5">
    <source>
        <dbReference type="ARBA" id="ARBA00022989"/>
    </source>
</evidence>
<organism evidence="11 12">
    <name type="scientific">Micromonospora deserti</name>
    <dbReference type="NCBI Taxonomy" id="2070366"/>
    <lineage>
        <taxon>Bacteria</taxon>
        <taxon>Bacillati</taxon>
        <taxon>Actinomycetota</taxon>
        <taxon>Actinomycetes</taxon>
        <taxon>Micromonosporales</taxon>
        <taxon>Micromonosporaceae</taxon>
        <taxon>Micromonospora</taxon>
    </lineage>
</organism>
<keyword evidence="5 8" id="KW-1133">Transmembrane helix</keyword>
<evidence type="ECO:0000256" key="4">
    <source>
        <dbReference type="ARBA" id="ARBA00022840"/>
    </source>
</evidence>
<dbReference type="PANTHER" id="PTHR43394:SF1">
    <property type="entry name" value="ATP-BINDING CASSETTE SUB-FAMILY B MEMBER 10, MITOCHONDRIAL"/>
    <property type="match status" value="1"/>
</dbReference>
<feature type="transmembrane region" description="Helical" evidence="8">
    <location>
        <begin position="305"/>
        <end position="326"/>
    </location>
</feature>
<feature type="transmembrane region" description="Helical" evidence="8">
    <location>
        <begin position="195"/>
        <end position="223"/>
    </location>
</feature>
<evidence type="ECO:0000256" key="6">
    <source>
        <dbReference type="ARBA" id="ARBA00023136"/>
    </source>
</evidence>
<feature type="domain" description="ABC transmembrane type-1" evidence="10">
    <location>
        <begin position="75"/>
        <end position="361"/>
    </location>
</feature>
<dbReference type="SUPFAM" id="SSF90123">
    <property type="entry name" value="ABC transporter transmembrane region"/>
    <property type="match status" value="1"/>
</dbReference>
<dbReference type="Gene3D" id="1.20.1560.10">
    <property type="entry name" value="ABC transporter type 1, transmembrane domain"/>
    <property type="match status" value="1"/>
</dbReference>
<comment type="subcellular location">
    <subcellularLocation>
        <location evidence="1">Cell membrane</location>
        <topology evidence="1">Multi-pass membrane protein</topology>
    </subcellularLocation>
</comment>
<dbReference type="PROSITE" id="PS50893">
    <property type="entry name" value="ABC_TRANSPORTER_2"/>
    <property type="match status" value="1"/>
</dbReference>
<feature type="transmembrane region" description="Helical" evidence="8">
    <location>
        <begin position="113"/>
        <end position="138"/>
    </location>
</feature>
<evidence type="ECO:0000313" key="11">
    <source>
        <dbReference type="EMBL" id="PZG02970.1"/>
    </source>
</evidence>
<evidence type="ECO:0000259" key="10">
    <source>
        <dbReference type="PROSITE" id="PS50929"/>
    </source>
</evidence>
<feature type="transmembrane region" description="Helical" evidence="8">
    <location>
        <begin position="73"/>
        <end position="93"/>
    </location>
</feature>
<dbReference type="Pfam" id="PF00005">
    <property type="entry name" value="ABC_tran"/>
    <property type="match status" value="1"/>
</dbReference>
<dbReference type="GO" id="GO:0005886">
    <property type="term" value="C:plasma membrane"/>
    <property type="evidence" value="ECO:0007669"/>
    <property type="project" value="UniProtKB-SubCell"/>
</dbReference>
<dbReference type="InterPro" id="IPR011527">
    <property type="entry name" value="ABC1_TM_dom"/>
</dbReference>